<comment type="caution">
    <text evidence="3">The sequence shown here is derived from an EMBL/GenBank/DDBJ whole genome shotgun (WGS) entry which is preliminary data.</text>
</comment>
<organism evidence="3 4">
    <name type="scientific">Nitrolancea hollandica Lb</name>
    <dbReference type="NCBI Taxonomy" id="1129897"/>
    <lineage>
        <taxon>Bacteria</taxon>
        <taxon>Pseudomonadati</taxon>
        <taxon>Thermomicrobiota</taxon>
        <taxon>Thermomicrobia</taxon>
        <taxon>Sphaerobacterales</taxon>
        <taxon>Sphaerobacterineae</taxon>
        <taxon>Sphaerobacteraceae</taxon>
        <taxon>Nitrolancea</taxon>
    </lineage>
</organism>
<keyword evidence="1" id="KW-0732">Signal</keyword>
<evidence type="ECO:0000313" key="4">
    <source>
        <dbReference type="Proteomes" id="UP000004221"/>
    </source>
</evidence>
<feature type="domain" description="BON" evidence="2">
    <location>
        <begin position="22"/>
        <end position="90"/>
    </location>
</feature>
<accession>I4EN15</accession>
<dbReference type="PROSITE" id="PS50914">
    <property type="entry name" value="BON"/>
    <property type="match status" value="2"/>
</dbReference>
<dbReference type="Pfam" id="PF04972">
    <property type="entry name" value="BON"/>
    <property type="match status" value="2"/>
</dbReference>
<protein>
    <submittedName>
        <fullName evidence="3">Transport-associated</fullName>
    </submittedName>
</protein>
<evidence type="ECO:0000256" key="1">
    <source>
        <dbReference type="ARBA" id="ARBA00022729"/>
    </source>
</evidence>
<dbReference type="PANTHER" id="PTHR34606">
    <property type="entry name" value="BON DOMAIN-CONTAINING PROTEIN"/>
    <property type="match status" value="1"/>
</dbReference>
<name>I4EN15_9BACT</name>
<feature type="domain" description="BON" evidence="2">
    <location>
        <begin position="95"/>
        <end position="163"/>
    </location>
</feature>
<dbReference type="EMBL" id="CAGS01000676">
    <property type="protein sequence ID" value="CCF86078.1"/>
    <property type="molecule type" value="Genomic_DNA"/>
</dbReference>
<keyword evidence="4" id="KW-1185">Reference proteome</keyword>
<dbReference type="AlphaFoldDB" id="I4EN15"/>
<evidence type="ECO:0000259" key="2">
    <source>
        <dbReference type="PROSITE" id="PS50914"/>
    </source>
</evidence>
<gene>
    <name evidence="3" type="ORF">NITHO_7070001</name>
</gene>
<dbReference type="PANTHER" id="PTHR34606:SF4">
    <property type="entry name" value="OUTER MEMBRANE LIPOPROTEIN DOLP"/>
    <property type="match status" value="1"/>
</dbReference>
<dbReference type="InterPro" id="IPR007055">
    <property type="entry name" value="BON_dom"/>
</dbReference>
<dbReference type="InterPro" id="IPR014004">
    <property type="entry name" value="Transpt-assoc_nodulatn_dom_bac"/>
</dbReference>
<dbReference type="SMART" id="SM00749">
    <property type="entry name" value="BON"/>
    <property type="match status" value="2"/>
</dbReference>
<dbReference type="Proteomes" id="UP000004221">
    <property type="component" value="Unassembled WGS sequence"/>
</dbReference>
<dbReference type="InterPro" id="IPR051686">
    <property type="entry name" value="Lipoprotein_DolP"/>
</dbReference>
<dbReference type="Gene3D" id="3.30.1340.30">
    <property type="match status" value="2"/>
</dbReference>
<sequence>MRGVKAVANEIEVRLPGEAQRTDADLAREVTQALEWDAFVPIDKLDITVSNGWVTLRGEVDWEFERKDAERVVRRLKGVRGVSNLITVRPRIKPSPGEVKRKIEQALVRDAETDAQRITVEVEDGRVILRGTVNSWADKKEAERVAWSAPGVQEVENRISISL</sequence>
<reference evidence="3 4" key="1">
    <citation type="journal article" date="2012" name="ISME J.">
        <title>Nitrification expanded: discovery, physiology and genomics of a nitrite-oxidizing bacterium from the phylum Chloroflexi.</title>
        <authorList>
            <person name="Sorokin D.Y."/>
            <person name="Lucker S."/>
            <person name="Vejmelkova D."/>
            <person name="Kostrikina N.A."/>
            <person name="Kleerebezem R."/>
            <person name="Rijpstra W.I."/>
            <person name="Damste J.S."/>
            <person name="Le Paslier D."/>
            <person name="Muyzer G."/>
            <person name="Wagner M."/>
            <person name="van Loosdrecht M.C."/>
            <person name="Daims H."/>
        </authorList>
    </citation>
    <scope>NUCLEOTIDE SEQUENCE [LARGE SCALE GENOMIC DNA]</scope>
    <source>
        <strain evidence="4">none</strain>
    </source>
</reference>
<evidence type="ECO:0000313" key="3">
    <source>
        <dbReference type="EMBL" id="CCF86078.1"/>
    </source>
</evidence>
<proteinExistence type="predicted"/>